<sequence length="243" mass="27772">MKYAITLDFPASNSEAEYEAVLLGSRLVRGAGAKKLRAFSDSQLVVNQAEGGYEAKQEKMMKYLGKLREEMNKFEEFQLEQIPREQNSMADQLAKLASSNQFVEKRRITLLIAARSTIEPEENNEMEEVFVGESMTLSWTTPIVRFLREGTLPEDYKEARKVKIRSAQFVLIDGDLYNRGFLSPLLKCLNPDKVEYVLRKIHEESCGNHSGARSLTKKVLRQGYYWPTMIKDASALVRKCAPF</sequence>
<evidence type="ECO:0000259" key="1">
    <source>
        <dbReference type="Pfam" id="PF13456"/>
    </source>
</evidence>
<dbReference type="Gene3D" id="1.10.340.70">
    <property type="match status" value="1"/>
</dbReference>
<evidence type="ECO:0008006" key="4">
    <source>
        <dbReference type="Google" id="ProtNLM"/>
    </source>
</evidence>
<proteinExistence type="predicted"/>
<dbReference type="GO" id="GO:0004523">
    <property type="term" value="F:RNA-DNA hybrid ribonuclease activity"/>
    <property type="evidence" value="ECO:0007669"/>
    <property type="project" value="InterPro"/>
</dbReference>
<dbReference type="Pfam" id="PF13456">
    <property type="entry name" value="RVT_3"/>
    <property type="match status" value="1"/>
</dbReference>
<dbReference type="PANTHER" id="PTHR48475:SF2">
    <property type="entry name" value="RIBONUCLEASE H"/>
    <property type="match status" value="1"/>
</dbReference>
<reference evidence="3" key="2">
    <citation type="journal article" date="2024" name="Plant">
        <title>Genomic evolution and insights into agronomic trait innovations of Sesamum species.</title>
        <authorList>
            <person name="Miao H."/>
            <person name="Wang L."/>
            <person name="Qu L."/>
            <person name="Liu H."/>
            <person name="Sun Y."/>
            <person name="Le M."/>
            <person name="Wang Q."/>
            <person name="Wei S."/>
            <person name="Zheng Y."/>
            <person name="Lin W."/>
            <person name="Duan Y."/>
            <person name="Cao H."/>
            <person name="Xiong S."/>
            <person name="Wang X."/>
            <person name="Wei L."/>
            <person name="Li C."/>
            <person name="Ma Q."/>
            <person name="Ju M."/>
            <person name="Zhao R."/>
            <person name="Li G."/>
            <person name="Mu C."/>
            <person name="Tian Q."/>
            <person name="Mei H."/>
            <person name="Zhang T."/>
            <person name="Gao T."/>
            <person name="Zhang H."/>
        </authorList>
    </citation>
    <scope>NUCLEOTIDE SEQUENCE</scope>
    <source>
        <strain evidence="3">KEN1</strain>
    </source>
</reference>
<accession>A0AAW2Y0L7</accession>
<gene>
    <name evidence="3" type="ORF">Slati_0501300</name>
</gene>
<dbReference type="InterPro" id="IPR002156">
    <property type="entry name" value="RNaseH_domain"/>
</dbReference>
<dbReference type="SUPFAM" id="SSF53098">
    <property type="entry name" value="Ribonuclease H-like"/>
    <property type="match status" value="1"/>
</dbReference>
<dbReference type="Gene3D" id="3.30.420.10">
    <property type="entry name" value="Ribonuclease H-like superfamily/Ribonuclease H"/>
    <property type="match status" value="1"/>
</dbReference>
<dbReference type="Pfam" id="PF17921">
    <property type="entry name" value="Integrase_H2C2"/>
    <property type="match status" value="1"/>
</dbReference>
<evidence type="ECO:0000313" key="3">
    <source>
        <dbReference type="EMBL" id="KAL0458741.1"/>
    </source>
</evidence>
<dbReference type="InterPro" id="IPR036397">
    <property type="entry name" value="RNaseH_sf"/>
</dbReference>
<protein>
    <recommendedName>
        <fullName evidence="4">RNase H type-1 domain-containing protein</fullName>
    </recommendedName>
</protein>
<dbReference type="GO" id="GO:0003676">
    <property type="term" value="F:nucleic acid binding"/>
    <property type="evidence" value="ECO:0007669"/>
    <property type="project" value="InterPro"/>
</dbReference>
<dbReference type="InterPro" id="IPR041588">
    <property type="entry name" value="Integrase_H2C2"/>
</dbReference>
<organism evidence="3">
    <name type="scientific">Sesamum latifolium</name>
    <dbReference type="NCBI Taxonomy" id="2727402"/>
    <lineage>
        <taxon>Eukaryota</taxon>
        <taxon>Viridiplantae</taxon>
        <taxon>Streptophyta</taxon>
        <taxon>Embryophyta</taxon>
        <taxon>Tracheophyta</taxon>
        <taxon>Spermatophyta</taxon>
        <taxon>Magnoliopsida</taxon>
        <taxon>eudicotyledons</taxon>
        <taxon>Gunneridae</taxon>
        <taxon>Pentapetalae</taxon>
        <taxon>asterids</taxon>
        <taxon>lamiids</taxon>
        <taxon>Lamiales</taxon>
        <taxon>Pedaliaceae</taxon>
        <taxon>Sesamum</taxon>
    </lineage>
</organism>
<feature type="domain" description="Integrase zinc-binding" evidence="2">
    <location>
        <begin position="191"/>
        <end position="241"/>
    </location>
</feature>
<reference evidence="3" key="1">
    <citation type="submission" date="2020-06" db="EMBL/GenBank/DDBJ databases">
        <authorList>
            <person name="Li T."/>
            <person name="Hu X."/>
            <person name="Zhang T."/>
            <person name="Song X."/>
            <person name="Zhang H."/>
            <person name="Dai N."/>
            <person name="Sheng W."/>
            <person name="Hou X."/>
            <person name="Wei L."/>
        </authorList>
    </citation>
    <scope>NUCLEOTIDE SEQUENCE</scope>
    <source>
        <strain evidence="3">KEN1</strain>
        <tissue evidence="3">Leaf</tissue>
    </source>
</reference>
<comment type="caution">
    <text evidence="3">The sequence shown here is derived from an EMBL/GenBank/DDBJ whole genome shotgun (WGS) entry which is preliminary data.</text>
</comment>
<dbReference type="InterPro" id="IPR012337">
    <property type="entry name" value="RNaseH-like_sf"/>
</dbReference>
<dbReference type="AlphaFoldDB" id="A0AAW2Y0L7"/>
<feature type="domain" description="RNase H type-1" evidence="1">
    <location>
        <begin position="11"/>
        <end position="97"/>
    </location>
</feature>
<name>A0AAW2Y0L7_9LAMI</name>
<dbReference type="CDD" id="cd09279">
    <property type="entry name" value="RNase_HI_like"/>
    <property type="match status" value="1"/>
</dbReference>
<dbReference type="PANTHER" id="PTHR48475">
    <property type="entry name" value="RIBONUCLEASE H"/>
    <property type="match status" value="1"/>
</dbReference>
<evidence type="ECO:0000259" key="2">
    <source>
        <dbReference type="Pfam" id="PF17921"/>
    </source>
</evidence>
<dbReference type="EMBL" id="JACGWN010000002">
    <property type="protein sequence ID" value="KAL0458741.1"/>
    <property type="molecule type" value="Genomic_DNA"/>
</dbReference>